<dbReference type="PANTHER" id="PTHR11614">
    <property type="entry name" value="PHOSPHOLIPASE-RELATED"/>
    <property type="match status" value="1"/>
</dbReference>
<evidence type="ECO:0000256" key="1">
    <source>
        <dbReference type="PIRSR" id="PIRSR017388-1"/>
    </source>
</evidence>
<reference evidence="4" key="1">
    <citation type="submission" date="2017-05" db="EMBL/GenBank/DDBJ databases">
        <authorList>
            <person name="Sharma S."/>
            <person name="Sidhu C."/>
            <person name="Pinnaka A.K."/>
        </authorList>
    </citation>
    <scope>NUCLEOTIDE SEQUENCE [LARGE SCALE GENOMIC DNA]</scope>
    <source>
        <strain evidence="4">AK93</strain>
    </source>
</reference>
<gene>
    <name evidence="3" type="ORF">CAL65_05845</name>
</gene>
<feature type="domain" description="Serine aminopeptidase S33" evidence="2">
    <location>
        <begin position="22"/>
        <end position="233"/>
    </location>
</feature>
<dbReference type="InterPro" id="IPR022742">
    <property type="entry name" value="Hydrolase_4"/>
</dbReference>
<feature type="active site" description="Charge relay system" evidence="1">
    <location>
        <position position="198"/>
    </location>
</feature>
<sequence length="263" mass="28597">MTDYPVIPGAEPFFSAGNDTGCLVIHGYTGSPQSVRYLGEYLAEKGGFTVSVPRLPGHGTAPEDMARTTAEDWLQCVRTALAELNERCTSIFVVGLSMGGTLSLHLAATQQDIVHGVVTINTPLFINNPQFAALAFAPDAPPFLPGVGADIKNPDANEISYNGAPSATTRQLFVLIATAREMLPLITCPVLAFRSREDHVVPPSNGPYLIDHVSSADKRLITLEDSFHVATLDNDRERIARETLQFIRSRQRTEKQTYTTIAD</sequence>
<dbReference type="EMBL" id="NFZW01000004">
    <property type="protein sequence ID" value="RFA38345.1"/>
    <property type="molecule type" value="Genomic_DNA"/>
</dbReference>
<evidence type="ECO:0000313" key="3">
    <source>
        <dbReference type="EMBL" id="RFA38345.1"/>
    </source>
</evidence>
<evidence type="ECO:0000313" key="4">
    <source>
        <dbReference type="Proteomes" id="UP000256763"/>
    </source>
</evidence>
<dbReference type="SUPFAM" id="SSF53474">
    <property type="entry name" value="alpha/beta-Hydrolases"/>
    <property type="match status" value="1"/>
</dbReference>
<feature type="active site" description="Charge relay system" evidence="1">
    <location>
        <position position="228"/>
    </location>
</feature>
<accession>A0A3E0X100</accession>
<dbReference type="InterPro" id="IPR051044">
    <property type="entry name" value="MAG_DAG_Lipase"/>
</dbReference>
<organism evidence="3 4">
    <name type="scientific">Alkalilimnicola ehrlichii</name>
    <dbReference type="NCBI Taxonomy" id="351052"/>
    <lineage>
        <taxon>Bacteria</taxon>
        <taxon>Pseudomonadati</taxon>
        <taxon>Pseudomonadota</taxon>
        <taxon>Gammaproteobacteria</taxon>
        <taxon>Chromatiales</taxon>
        <taxon>Ectothiorhodospiraceae</taxon>
        <taxon>Alkalilimnicola</taxon>
    </lineage>
</organism>
<dbReference type="OrthoDB" id="8476759at2"/>
<evidence type="ECO:0000259" key="2">
    <source>
        <dbReference type="Pfam" id="PF12146"/>
    </source>
</evidence>
<dbReference type="Pfam" id="PF12146">
    <property type="entry name" value="Hydrolase_4"/>
    <property type="match status" value="1"/>
</dbReference>
<dbReference type="PIRSF" id="PIRSF017388">
    <property type="entry name" value="Esterase_lipase"/>
    <property type="match status" value="1"/>
</dbReference>
<dbReference type="RefSeq" id="WP_116301203.1">
    <property type="nucleotide sequence ID" value="NZ_NFZV01000003.1"/>
</dbReference>
<protein>
    <recommendedName>
        <fullName evidence="2">Serine aminopeptidase S33 domain-containing protein</fullName>
    </recommendedName>
</protein>
<dbReference type="InterPro" id="IPR029058">
    <property type="entry name" value="AB_hydrolase_fold"/>
</dbReference>
<keyword evidence="4" id="KW-1185">Reference proteome</keyword>
<dbReference type="InterPro" id="IPR012354">
    <property type="entry name" value="Esterase_lipase"/>
</dbReference>
<dbReference type="AlphaFoldDB" id="A0A3E0X100"/>
<name>A0A3E0X100_9GAMM</name>
<feature type="active site" description="Nucleophile" evidence="1">
    <location>
        <position position="97"/>
    </location>
</feature>
<dbReference type="Gene3D" id="3.40.50.1820">
    <property type="entry name" value="alpha/beta hydrolase"/>
    <property type="match status" value="1"/>
</dbReference>
<dbReference type="Proteomes" id="UP000256763">
    <property type="component" value="Unassembled WGS sequence"/>
</dbReference>
<dbReference type="GO" id="GO:0052689">
    <property type="term" value="F:carboxylic ester hydrolase activity"/>
    <property type="evidence" value="ECO:0007669"/>
    <property type="project" value="InterPro"/>
</dbReference>
<proteinExistence type="predicted"/>
<comment type="caution">
    <text evidence="3">The sequence shown here is derived from an EMBL/GenBank/DDBJ whole genome shotgun (WGS) entry which is preliminary data.</text>
</comment>